<keyword evidence="3" id="KW-1185">Reference proteome</keyword>
<dbReference type="EMBL" id="JBHTHM010000112">
    <property type="protein sequence ID" value="MFD0783253.1"/>
    <property type="molecule type" value="Genomic_DNA"/>
</dbReference>
<feature type="signal peptide" evidence="1">
    <location>
        <begin position="1"/>
        <end position="24"/>
    </location>
</feature>
<accession>A0ABW2ZXQ1</accession>
<evidence type="ECO:0000313" key="2">
    <source>
        <dbReference type="EMBL" id="MFD0783253.1"/>
    </source>
</evidence>
<proteinExistence type="predicted"/>
<comment type="caution">
    <text evidence="2">The sequence shown here is derived from an EMBL/GenBank/DDBJ whole genome shotgun (WGS) entry which is preliminary data.</text>
</comment>
<evidence type="ECO:0000256" key="1">
    <source>
        <dbReference type="SAM" id="SignalP"/>
    </source>
</evidence>
<evidence type="ECO:0000313" key="3">
    <source>
        <dbReference type="Proteomes" id="UP001597053"/>
    </source>
</evidence>
<dbReference type="Proteomes" id="UP001597053">
    <property type="component" value="Unassembled WGS sequence"/>
</dbReference>
<gene>
    <name evidence="2" type="ORF">ACFQZ8_04875</name>
</gene>
<organism evidence="2 3">
    <name type="scientific">Micromonospora azadirachtae</name>
    <dbReference type="NCBI Taxonomy" id="1970735"/>
    <lineage>
        <taxon>Bacteria</taxon>
        <taxon>Bacillati</taxon>
        <taxon>Actinomycetota</taxon>
        <taxon>Actinomycetes</taxon>
        <taxon>Micromonosporales</taxon>
        <taxon>Micromonosporaceae</taxon>
        <taxon>Micromonospora</taxon>
    </lineage>
</organism>
<reference evidence="3" key="1">
    <citation type="journal article" date="2019" name="Int. J. Syst. Evol. Microbiol.">
        <title>The Global Catalogue of Microorganisms (GCM) 10K type strain sequencing project: providing services to taxonomists for standard genome sequencing and annotation.</title>
        <authorList>
            <consortium name="The Broad Institute Genomics Platform"/>
            <consortium name="The Broad Institute Genome Sequencing Center for Infectious Disease"/>
            <person name="Wu L."/>
            <person name="Ma J."/>
        </authorList>
    </citation>
    <scope>NUCLEOTIDE SEQUENCE [LARGE SCALE GENOMIC DNA]</scope>
    <source>
        <strain evidence="3">JCM 32148</strain>
    </source>
</reference>
<feature type="chain" id="PRO_5047029882" description="Lipoprotein" evidence="1">
    <location>
        <begin position="25"/>
        <end position="310"/>
    </location>
</feature>
<protein>
    <recommendedName>
        <fullName evidence="4">Lipoprotein</fullName>
    </recommendedName>
</protein>
<evidence type="ECO:0008006" key="4">
    <source>
        <dbReference type="Google" id="ProtNLM"/>
    </source>
</evidence>
<name>A0ABW2ZXQ1_9ACTN</name>
<keyword evidence="1" id="KW-0732">Signal</keyword>
<dbReference type="PROSITE" id="PS51257">
    <property type="entry name" value="PROKAR_LIPOPROTEIN"/>
    <property type="match status" value="1"/>
</dbReference>
<sequence>MIGRRRLVALSIALVAPVLVSSIAACGSNESATKQPGMSGLKNSEFAFDNYRGLDMEVIGYALQIQRDKCLAEAGYPQNLQVDEGRPYPTTSVFVTDESQFGLLSEEQARVKGFGRDPGWQPPKIASFDKNYDQVSEKCREAGWRDLGAGSAELVQKYQDLGNELLPYRQEVDRRLPKDLAAKMLACIKGKGYRAADEQKFLQTPQPQLLGVEFGGIEGGSQEWTPEPKPGTIQVDNAFMPGKYVPSPEESKLAVSWYRCQQETGTTKANRETMALVQREYVERHAEVLIELNPKIEALAKTAARLVGKG</sequence>